<accession>A0ABN1XLZ7</accession>
<keyword evidence="3" id="KW-1185">Reference proteome</keyword>
<organism evidence="2 3">
    <name type="scientific">Kitasatospora putterlickiae</name>
    <dbReference type="NCBI Taxonomy" id="221725"/>
    <lineage>
        <taxon>Bacteria</taxon>
        <taxon>Bacillati</taxon>
        <taxon>Actinomycetota</taxon>
        <taxon>Actinomycetes</taxon>
        <taxon>Kitasatosporales</taxon>
        <taxon>Streptomycetaceae</taxon>
        <taxon>Kitasatospora</taxon>
    </lineage>
</organism>
<sequence>MAAGSGLPRSIQQGEPAGKSVVSMVERPFEGEGSRCTTGRARAVAHPDSAICESAPHH</sequence>
<dbReference type="Proteomes" id="UP001499863">
    <property type="component" value="Unassembled WGS sequence"/>
</dbReference>
<evidence type="ECO:0000256" key="1">
    <source>
        <dbReference type="SAM" id="MobiDB-lite"/>
    </source>
</evidence>
<comment type="caution">
    <text evidence="2">The sequence shown here is derived from an EMBL/GenBank/DDBJ whole genome shotgun (WGS) entry which is preliminary data.</text>
</comment>
<evidence type="ECO:0000313" key="3">
    <source>
        <dbReference type="Proteomes" id="UP001499863"/>
    </source>
</evidence>
<dbReference type="EMBL" id="BAAAKJ010000031">
    <property type="protein sequence ID" value="GAA1385174.1"/>
    <property type="molecule type" value="Genomic_DNA"/>
</dbReference>
<protein>
    <submittedName>
        <fullName evidence="2">Uncharacterized protein</fullName>
    </submittedName>
</protein>
<evidence type="ECO:0000313" key="2">
    <source>
        <dbReference type="EMBL" id="GAA1385174.1"/>
    </source>
</evidence>
<name>A0ABN1XLZ7_9ACTN</name>
<feature type="region of interest" description="Disordered" evidence="1">
    <location>
        <begin position="1"/>
        <end position="58"/>
    </location>
</feature>
<reference evidence="2 3" key="1">
    <citation type="journal article" date="2019" name="Int. J. Syst. Evol. Microbiol.">
        <title>The Global Catalogue of Microorganisms (GCM) 10K type strain sequencing project: providing services to taxonomists for standard genome sequencing and annotation.</title>
        <authorList>
            <consortium name="The Broad Institute Genomics Platform"/>
            <consortium name="The Broad Institute Genome Sequencing Center for Infectious Disease"/>
            <person name="Wu L."/>
            <person name="Ma J."/>
        </authorList>
    </citation>
    <scope>NUCLEOTIDE SEQUENCE [LARGE SCALE GENOMIC DNA]</scope>
    <source>
        <strain evidence="2 3">JCM 12393</strain>
    </source>
</reference>
<proteinExistence type="predicted"/>
<gene>
    <name evidence="2" type="ORF">GCM10009639_07590</name>
</gene>